<dbReference type="AlphaFoldDB" id="Q8GAW3"/>
<dbReference type="InterPro" id="IPR025737">
    <property type="entry name" value="FApF"/>
</dbReference>
<dbReference type="EMBL" id="AB073151">
    <property type="protein sequence ID" value="BAC22649.1"/>
    <property type="molecule type" value="Genomic_DNA"/>
</dbReference>
<feature type="chain" id="PRO_5004307668" evidence="1">
    <location>
        <begin position="24"/>
        <end position="290"/>
    </location>
</feature>
<gene>
    <name evidence="2" type="primary">orf6</name>
</gene>
<protein>
    <submittedName>
        <fullName evidence="2">Uncharacterized protein orf6</fullName>
    </submittedName>
</protein>
<organism evidence="2">
    <name type="scientific">Comamonas sp. (strain NCIMB 9872)</name>
    <dbReference type="NCBI Taxonomy" id="213664"/>
    <lineage>
        <taxon>Bacteria</taxon>
        <taxon>Pseudomonadati</taxon>
        <taxon>Pseudomonadota</taxon>
        <taxon>Betaproteobacteria</taxon>
        <taxon>Burkholderiales</taxon>
        <taxon>Comamonadaceae</taxon>
        <taxon>Comamonas</taxon>
    </lineage>
</organism>
<name>Q8GAW3_COMS9</name>
<evidence type="ECO:0000313" key="2">
    <source>
        <dbReference type="EMBL" id="BAC22649.1"/>
    </source>
</evidence>
<dbReference type="Pfam" id="PF13557">
    <property type="entry name" value="Phenol_MetA_deg"/>
    <property type="match status" value="1"/>
</dbReference>
<feature type="signal peptide" evidence="1">
    <location>
        <begin position="1"/>
        <end position="23"/>
    </location>
</feature>
<reference evidence="2" key="1">
    <citation type="journal article" date="2002" name="Appl. Environ. Microbiol.">
        <title>Cloning and characterization of a gene cluster involved in cyclopentanol metabolism in Comamonas sp. strain NCIMB 9872 and biotransformations effected by Escherichia coli-expressed cyclopentanone 1,2-monooxygenase.</title>
        <authorList>
            <person name="Iwaki H."/>
            <person name="Hasegawa Y."/>
            <person name="Wang S."/>
            <person name="Kayser M.M."/>
            <person name="Lau P.C.K."/>
        </authorList>
    </citation>
    <scope>NUCLEOTIDE SEQUENCE</scope>
    <source>
        <strain evidence="2">NCIMB 9872</strain>
    </source>
</reference>
<proteinExistence type="predicted"/>
<keyword evidence="1" id="KW-0732">Signal</keyword>
<evidence type="ECO:0000256" key="1">
    <source>
        <dbReference type="SAM" id="SignalP"/>
    </source>
</evidence>
<sequence length="290" mass="31682">MNKSKTLAAAAMACVLCTPAAHAIDIDAGDFEVAPAGTNLMLVYYQHAVRKDAYAHGERLPGEPRLRSDIGILRAVHYMKLGPYIVAPQVLLPFGRLDAGADIAALGSQSGVGDLILAAPVWFNQPGAKSQFSIAPYLIAPTGQYGNNKPLSLGENRWKFVLQAGYVQSLTDKFSLDLVADVQWNGKNDDYGAASQTRKQSALYNLQSLLRYKFAPGADLRIGLQRISGGENRVDGSRQLDRQSTTRLQLGGSYFFSPTQQVTVTYGRDLSVENGFKEAHRVNLRFLQVF</sequence>
<accession>Q8GAW3</accession>